<comment type="caution">
    <text evidence="1">The sequence shown here is derived from an EMBL/GenBank/DDBJ whole genome shotgun (WGS) entry which is preliminary data.</text>
</comment>
<organism evidence="1 2">
    <name type="scientific">Irpex rosettiformis</name>
    <dbReference type="NCBI Taxonomy" id="378272"/>
    <lineage>
        <taxon>Eukaryota</taxon>
        <taxon>Fungi</taxon>
        <taxon>Dikarya</taxon>
        <taxon>Basidiomycota</taxon>
        <taxon>Agaricomycotina</taxon>
        <taxon>Agaricomycetes</taxon>
        <taxon>Polyporales</taxon>
        <taxon>Irpicaceae</taxon>
        <taxon>Irpex</taxon>
    </lineage>
</organism>
<proteinExistence type="predicted"/>
<dbReference type="EMBL" id="MU274915">
    <property type="protein sequence ID" value="KAI0088167.1"/>
    <property type="molecule type" value="Genomic_DNA"/>
</dbReference>
<dbReference type="Proteomes" id="UP001055072">
    <property type="component" value="Unassembled WGS sequence"/>
</dbReference>
<name>A0ACB8U1G3_9APHY</name>
<gene>
    <name evidence="1" type="ORF">BDY19DRAFT_907121</name>
</gene>
<sequence length="152" mass="17460">MARLCSSGRRRGGVTPLPANDLGDLCRFPLDLLMLMHGRYQSWGAREGTWRYIVASRTTQDPDYSRNNLSLSLCILQGQIEIYFKSSQNSLWNLGRTGIHKSLDSTFRLVHVMTHHRQLKKGSKPIAEKRRLLRVVPHHEPPPPENKIIDLH</sequence>
<evidence type="ECO:0000313" key="2">
    <source>
        <dbReference type="Proteomes" id="UP001055072"/>
    </source>
</evidence>
<reference evidence="1" key="1">
    <citation type="journal article" date="2021" name="Environ. Microbiol.">
        <title>Gene family expansions and transcriptome signatures uncover fungal adaptations to wood decay.</title>
        <authorList>
            <person name="Hage H."/>
            <person name="Miyauchi S."/>
            <person name="Viragh M."/>
            <person name="Drula E."/>
            <person name="Min B."/>
            <person name="Chaduli D."/>
            <person name="Navarro D."/>
            <person name="Favel A."/>
            <person name="Norest M."/>
            <person name="Lesage-Meessen L."/>
            <person name="Balint B."/>
            <person name="Merenyi Z."/>
            <person name="de Eugenio L."/>
            <person name="Morin E."/>
            <person name="Martinez A.T."/>
            <person name="Baldrian P."/>
            <person name="Stursova M."/>
            <person name="Martinez M.J."/>
            <person name="Novotny C."/>
            <person name="Magnuson J.K."/>
            <person name="Spatafora J.W."/>
            <person name="Maurice S."/>
            <person name="Pangilinan J."/>
            <person name="Andreopoulos W."/>
            <person name="LaButti K."/>
            <person name="Hundley H."/>
            <person name="Na H."/>
            <person name="Kuo A."/>
            <person name="Barry K."/>
            <person name="Lipzen A."/>
            <person name="Henrissat B."/>
            <person name="Riley R."/>
            <person name="Ahrendt S."/>
            <person name="Nagy L.G."/>
            <person name="Grigoriev I.V."/>
            <person name="Martin F."/>
            <person name="Rosso M.N."/>
        </authorList>
    </citation>
    <scope>NUCLEOTIDE SEQUENCE</scope>
    <source>
        <strain evidence="1">CBS 384.51</strain>
    </source>
</reference>
<keyword evidence="2" id="KW-1185">Reference proteome</keyword>
<evidence type="ECO:0000313" key="1">
    <source>
        <dbReference type="EMBL" id="KAI0088167.1"/>
    </source>
</evidence>
<protein>
    <submittedName>
        <fullName evidence="1">Uncharacterized protein</fullName>
    </submittedName>
</protein>
<accession>A0ACB8U1G3</accession>